<organism evidence="4 5">
    <name type="scientific">Candidatus Thiomargarita nelsonii</name>
    <dbReference type="NCBI Taxonomy" id="1003181"/>
    <lineage>
        <taxon>Bacteria</taxon>
        <taxon>Pseudomonadati</taxon>
        <taxon>Pseudomonadota</taxon>
        <taxon>Gammaproteobacteria</taxon>
        <taxon>Thiotrichales</taxon>
        <taxon>Thiotrichaceae</taxon>
        <taxon>Thiomargarita</taxon>
    </lineage>
</organism>
<dbReference type="Pfam" id="PF00550">
    <property type="entry name" value="PP-binding"/>
    <property type="match status" value="1"/>
</dbReference>
<evidence type="ECO:0000256" key="2">
    <source>
        <dbReference type="ARBA" id="ARBA00022553"/>
    </source>
</evidence>
<feature type="domain" description="Carrier" evidence="3">
    <location>
        <begin position="54"/>
        <end position="102"/>
    </location>
</feature>
<dbReference type="InterPro" id="IPR009081">
    <property type="entry name" value="PP-bd_ACP"/>
</dbReference>
<dbReference type="PANTHER" id="PTHR45527:SF1">
    <property type="entry name" value="FATTY ACID SYNTHASE"/>
    <property type="match status" value="1"/>
</dbReference>
<dbReference type="PANTHER" id="PTHR45527">
    <property type="entry name" value="NONRIBOSOMAL PEPTIDE SYNTHETASE"/>
    <property type="match status" value="1"/>
</dbReference>
<dbReference type="EMBL" id="LUTY01000351">
    <property type="protein sequence ID" value="OAD23468.1"/>
    <property type="molecule type" value="Genomic_DNA"/>
</dbReference>
<keyword evidence="1" id="KW-0596">Phosphopantetheine</keyword>
<protein>
    <submittedName>
        <fullName evidence="4">Peptide synthase</fullName>
    </submittedName>
</protein>
<dbReference type="AlphaFoldDB" id="A0A176S6D4"/>
<proteinExistence type="predicted"/>
<evidence type="ECO:0000313" key="4">
    <source>
        <dbReference type="EMBL" id="OAD23468.1"/>
    </source>
</evidence>
<dbReference type="GO" id="GO:0005737">
    <property type="term" value="C:cytoplasm"/>
    <property type="evidence" value="ECO:0007669"/>
    <property type="project" value="TreeGrafter"/>
</dbReference>
<dbReference type="InterPro" id="IPR036736">
    <property type="entry name" value="ACP-like_sf"/>
</dbReference>
<reference evidence="4 5" key="1">
    <citation type="submission" date="2016-05" db="EMBL/GenBank/DDBJ databases">
        <title>Single-cell genome of chain-forming Candidatus Thiomargarita nelsonii and comparison to other large sulfur-oxidizing bacteria.</title>
        <authorList>
            <person name="Winkel M."/>
            <person name="Salman V."/>
            <person name="Woyke T."/>
            <person name="Schulz-Vogt H."/>
            <person name="Richter M."/>
            <person name="Flood B."/>
            <person name="Bailey J."/>
            <person name="Amann R."/>
            <person name="Mussmann M."/>
        </authorList>
    </citation>
    <scope>NUCLEOTIDE SEQUENCE [LARGE SCALE GENOMIC DNA]</scope>
    <source>
        <strain evidence="4 5">THI036</strain>
    </source>
</reference>
<keyword evidence="5" id="KW-1185">Reference proteome</keyword>
<dbReference type="Gene3D" id="1.10.1200.10">
    <property type="entry name" value="ACP-like"/>
    <property type="match status" value="1"/>
</dbReference>
<dbReference type="InterPro" id="IPR006162">
    <property type="entry name" value="Ppantetheine_attach_site"/>
</dbReference>
<dbReference type="PROSITE" id="PS00012">
    <property type="entry name" value="PHOSPHOPANTETHEINE"/>
    <property type="match status" value="1"/>
</dbReference>
<dbReference type="SUPFAM" id="SSF56801">
    <property type="entry name" value="Acetyl-CoA synthetase-like"/>
    <property type="match status" value="1"/>
</dbReference>
<dbReference type="Proteomes" id="UP000076962">
    <property type="component" value="Unassembled WGS sequence"/>
</dbReference>
<dbReference type="GO" id="GO:0031177">
    <property type="term" value="F:phosphopantetheine binding"/>
    <property type="evidence" value="ECO:0007669"/>
    <property type="project" value="TreeGrafter"/>
</dbReference>
<accession>A0A176S6D4</accession>
<evidence type="ECO:0000256" key="1">
    <source>
        <dbReference type="ARBA" id="ARBA00022450"/>
    </source>
</evidence>
<keyword evidence="2" id="KW-0597">Phosphoprotein</keyword>
<dbReference type="GO" id="GO:0043041">
    <property type="term" value="P:amino acid activation for nonribosomal peptide biosynthetic process"/>
    <property type="evidence" value="ECO:0007669"/>
    <property type="project" value="TreeGrafter"/>
</dbReference>
<dbReference type="PROSITE" id="PS50075">
    <property type="entry name" value="CARRIER"/>
    <property type="match status" value="1"/>
</dbReference>
<comment type="caution">
    <text evidence="4">The sequence shown here is derived from an EMBL/GenBank/DDBJ whole genome shotgun (WGS) entry which is preliminary data.</text>
</comment>
<evidence type="ECO:0000313" key="5">
    <source>
        <dbReference type="Proteomes" id="UP000076962"/>
    </source>
</evidence>
<evidence type="ECO:0000259" key="3">
    <source>
        <dbReference type="PROSITE" id="PS50075"/>
    </source>
</evidence>
<gene>
    <name evidence="4" type="ORF">THIOM_000701</name>
</gene>
<name>A0A176S6D4_9GAMM</name>
<sequence length="102" mass="11385">MKSITKQIFPKDDIMSLSFVKLDSMPLTPKGKIDRKKLSALDITNQGTEKKSTAPRTQIEETLIKIWSEILGVSNLSIYDNFFELGGDSIKAIQIISRLANA</sequence>
<dbReference type="SUPFAM" id="SSF47336">
    <property type="entry name" value="ACP-like"/>
    <property type="match status" value="1"/>
</dbReference>
<dbReference type="GO" id="GO:0044550">
    <property type="term" value="P:secondary metabolite biosynthetic process"/>
    <property type="evidence" value="ECO:0007669"/>
    <property type="project" value="TreeGrafter"/>
</dbReference>